<dbReference type="PIRSF" id="PIRSF000441">
    <property type="entry name" value="CysE"/>
    <property type="match status" value="1"/>
</dbReference>
<evidence type="ECO:0000313" key="5">
    <source>
        <dbReference type="EMBL" id="AWH85124.1"/>
    </source>
</evidence>
<dbReference type="GO" id="GO:0005737">
    <property type="term" value="C:cytoplasm"/>
    <property type="evidence" value="ECO:0007669"/>
    <property type="project" value="InterPro"/>
</dbReference>
<keyword evidence="2 4" id="KW-0808">Transferase</keyword>
<evidence type="ECO:0000256" key="1">
    <source>
        <dbReference type="ARBA" id="ARBA00007274"/>
    </source>
</evidence>
<proteinExistence type="inferred from homology"/>
<dbReference type="InterPro" id="IPR011004">
    <property type="entry name" value="Trimer_LpxA-like_sf"/>
</dbReference>
<evidence type="ECO:0000256" key="4">
    <source>
        <dbReference type="PIRNR" id="PIRNR000441"/>
    </source>
</evidence>
<dbReference type="Proteomes" id="UP000244929">
    <property type="component" value="Chromosome"/>
</dbReference>
<evidence type="ECO:0000256" key="2">
    <source>
        <dbReference type="ARBA" id="ARBA00022679"/>
    </source>
</evidence>
<dbReference type="InterPro" id="IPR045304">
    <property type="entry name" value="LbH_SAT"/>
</dbReference>
<sequence length="170" mass="19079">MSIFKLISQDLNNYSEKGLHRKLLSFWFNMPFRLILNYRIGHYLSKRRNILTNIIIMYLKKKQLIKYSCDISYQAKIGRNIKFPHPLGIVIGVGSVIDDNVMIWQNVTLGSKGADTKAYPHIKSNVKIFSAAQIIGGVTVGENSRIGAFSVVLKDVPDNSTAIGIPAIIK</sequence>
<accession>A0A2S1QXL4</accession>
<dbReference type="GO" id="GO:0009001">
    <property type="term" value="F:serine O-acetyltransferase activity"/>
    <property type="evidence" value="ECO:0007669"/>
    <property type="project" value="UniProtKB-EC"/>
</dbReference>
<dbReference type="PANTHER" id="PTHR42811">
    <property type="entry name" value="SERINE ACETYLTRANSFERASE"/>
    <property type="match status" value="1"/>
</dbReference>
<organism evidence="5 6">
    <name type="scientific">Flavobacterium album</name>
    <dbReference type="NCBI Taxonomy" id="2175091"/>
    <lineage>
        <taxon>Bacteria</taxon>
        <taxon>Pseudomonadati</taxon>
        <taxon>Bacteroidota</taxon>
        <taxon>Flavobacteriia</taxon>
        <taxon>Flavobacteriales</taxon>
        <taxon>Flavobacteriaceae</taxon>
        <taxon>Flavobacterium</taxon>
    </lineage>
</organism>
<dbReference type="GO" id="GO:0006535">
    <property type="term" value="P:cysteine biosynthetic process from serine"/>
    <property type="evidence" value="ECO:0007669"/>
    <property type="project" value="InterPro"/>
</dbReference>
<dbReference type="AlphaFoldDB" id="A0A2S1QXL4"/>
<dbReference type="Pfam" id="PF00132">
    <property type="entry name" value="Hexapep"/>
    <property type="match status" value="1"/>
</dbReference>
<comment type="catalytic activity">
    <reaction evidence="4">
        <text>L-serine + acetyl-CoA = O-acetyl-L-serine + CoA</text>
        <dbReference type="Rhea" id="RHEA:24560"/>
        <dbReference type="ChEBI" id="CHEBI:33384"/>
        <dbReference type="ChEBI" id="CHEBI:57287"/>
        <dbReference type="ChEBI" id="CHEBI:57288"/>
        <dbReference type="ChEBI" id="CHEBI:58340"/>
        <dbReference type="EC" id="2.3.1.30"/>
    </reaction>
</comment>
<dbReference type="EMBL" id="CP029186">
    <property type="protein sequence ID" value="AWH85124.1"/>
    <property type="molecule type" value="Genomic_DNA"/>
</dbReference>
<name>A0A2S1QXL4_9FLAO</name>
<comment type="similarity">
    <text evidence="1 4">Belongs to the transferase hexapeptide repeat family.</text>
</comment>
<dbReference type="OrthoDB" id="708224at2"/>
<gene>
    <name evidence="5" type="ORF">HYN59_08310</name>
</gene>
<dbReference type="SUPFAM" id="SSF51161">
    <property type="entry name" value="Trimeric LpxA-like enzymes"/>
    <property type="match status" value="1"/>
</dbReference>
<dbReference type="InterPro" id="IPR005881">
    <property type="entry name" value="Ser_O-AcTrfase"/>
</dbReference>
<protein>
    <recommendedName>
        <fullName evidence="4">Serine acetyltransferase</fullName>
        <ecNumber evidence="4">2.3.1.30</ecNumber>
    </recommendedName>
</protein>
<dbReference type="EC" id="2.3.1.30" evidence="4"/>
<evidence type="ECO:0000256" key="3">
    <source>
        <dbReference type="ARBA" id="ARBA00023315"/>
    </source>
</evidence>
<evidence type="ECO:0000313" key="6">
    <source>
        <dbReference type="Proteomes" id="UP000244929"/>
    </source>
</evidence>
<dbReference type="CDD" id="cd03354">
    <property type="entry name" value="LbH_SAT"/>
    <property type="match status" value="1"/>
</dbReference>
<dbReference type="RefSeq" id="WP_108777828.1">
    <property type="nucleotide sequence ID" value="NZ_CP029186.1"/>
</dbReference>
<reference evidence="5 6" key="1">
    <citation type="submission" date="2018-04" db="EMBL/GenBank/DDBJ databases">
        <title>Genome sequencing of Flavobacterium sp. HYN0059.</title>
        <authorList>
            <person name="Yi H."/>
            <person name="Baek C."/>
        </authorList>
    </citation>
    <scope>NUCLEOTIDE SEQUENCE [LARGE SCALE GENOMIC DNA]</scope>
    <source>
        <strain evidence="5 6">HYN0059</strain>
    </source>
</reference>
<keyword evidence="3 4" id="KW-0012">Acyltransferase</keyword>
<keyword evidence="6" id="KW-1185">Reference proteome</keyword>
<dbReference type="InterPro" id="IPR001451">
    <property type="entry name" value="Hexapep"/>
</dbReference>
<dbReference type="KEGG" id="falb:HYN59_08310"/>
<dbReference type="Gene3D" id="2.160.10.10">
    <property type="entry name" value="Hexapeptide repeat proteins"/>
    <property type="match status" value="1"/>
</dbReference>